<dbReference type="EMBL" id="BJVF01000004">
    <property type="protein sequence ID" value="GEL11536.1"/>
    <property type="molecule type" value="Genomic_DNA"/>
</dbReference>
<keyword evidence="10" id="KW-1185">Reference proteome</keyword>
<accession>A0A1B9DG28</accession>
<keyword evidence="4" id="KW-1133">Transmembrane helix</keyword>
<keyword evidence="7" id="KW-0418">Kinase</keyword>
<dbReference type="Pfam" id="PF02518">
    <property type="entry name" value="HATPase_c"/>
    <property type="match status" value="1"/>
</dbReference>
<dbReference type="AlphaFoldDB" id="A0A1B9DG28"/>
<feature type="domain" description="Histidine kinase" evidence="5">
    <location>
        <begin position="132"/>
        <end position="351"/>
    </location>
</feature>
<dbReference type="SMART" id="SM00387">
    <property type="entry name" value="HATPase_c"/>
    <property type="match status" value="1"/>
</dbReference>
<dbReference type="InterPro" id="IPR003594">
    <property type="entry name" value="HATPase_dom"/>
</dbReference>
<dbReference type="Proteomes" id="UP000321579">
    <property type="component" value="Unassembled WGS sequence"/>
</dbReference>
<organism evidence="7 9">
    <name type="scientific">Flavobacterium glycines</name>
    <dbReference type="NCBI Taxonomy" id="551990"/>
    <lineage>
        <taxon>Bacteria</taxon>
        <taxon>Pseudomonadati</taxon>
        <taxon>Bacteroidota</taxon>
        <taxon>Flavobacteriia</taxon>
        <taxon>Flavobacteriales</taxon>
        <taxon>Flavobacteriaceae</taxon>
        <taxon>Flavobacterium</taxon>
    </lineage>
</organism>
<keyword evidence="4" id="KW-0812">Transmembrane</keyword>
<evidence type="ECO:0000313" key="8">
    <source>
        <dbReference type="EMBL" id="SDJ61620.1"/>
    </source>
</evidence>
<reference evidence="8 10" key="3">
    <citation type="submission" date="2016-10" db="EMBL/GenBank/DDBJ databases">
        <authorList>
            <person name="Varghese N."/>
            <person name="Submissions S."/>
        </authorList>
    </citation>
    <scope>NUCLEOTIDE SEQUENCE [LARGE SCALE GENOMIC DNA]</scope>
    <source>
        <strain evidence="8 10">Gm-149</strain>
    </source>
</reference>
<dbReference type="STRING" id="551990.SAMN05192550_2412"/>
<dbReference type="InterPro" id="IPR036890">
    <property type="entry name" value="HATPase_C_sf"/>
</dbReference>
<feature type="transmembrane region" description="Helical" evidence="4">
    <location>
        <begin position="21"/>
        <end position="43"/>
    </location>
</feature>
<dbReference type="PROSITE" id="PS50109">
    <property type="entry name" value="HIS_KIN"/>
    <property type="match status" value="1"/>
</dbReference>
<name>A0A1B9DG28_9FLAO</name>
<evidence type="ECO:0000313" key="7">
    <source>
        <dbReference type="EMBL" id="OCB68609.1"/>
    </source>
</evidence>
<dbReference type="InterPro" id="IPR005467">
    <property type="entry name" value="His_kinase_dom"/>
</dbReference>
<keyword evidence="3" id="KW-0597">Phosphoprotein</keyword>
<dbReference type="Proteomes" id="UP000182367">
    <property type="component" value="Unassembled WGS sequence"/>
</dbReference>
<protein>
    <recommendedName>
        <fullName evidence="2">histidine kinase</fullName>
        <ecNumber evidence="2">2.7.13.3</ecNumber>
    </recommendedName>
</protein>
<dbReference type="EC" id="2.7.13.3" evidence="2"/>
<evidence type="ECO:0000313" key="10">
    <source>
        <dbReference type="Proteomes" id="UP000182367"/>
    </source>
</evidence>
<dbReference type="EMBL" id="LVEO01000030">
    <property type="protein sequence ID" value="OCB68609.1"/>
    <property type="molecule type" value="Genomic_DNA"/>
</dbReference>
<reference evidence="7" key="2">
    <citation type="submission" date="2016-03" db="EMBL/GenBank/DDBJ databases">
        <authorList>
            <person name="Ploux O."/>
        </authorList>
    </citation>
    <scope>NUCLEOTIDE SEQUENCE</scope>
    <source>
        <strain evidence="7">NBRC 105008</strain>
    </source>
</reference>
<evidence type="ECO:0000313" key="6">
    <source>
        <dbReference type="EMBL" id="GEL11536.1"/>
    </source>
</evidence>
<dbReference type="PANTHER" id="PTHR43547:SF2">
    <property type="entry name" value="HYBRID SIGNAL TRANSDUCTION HISTIDINE KINASE C"/>
    <property type="match status" value="1"/>
</dbReference>
<comment type="caution">
    <text evidence="7">The sequence shown here is derived from an EMBL/GenBank/DDBJ whole genome shotgun (WGS) entry which is preliminary data.</text>
</comment>
<dbReference type="SUPFAM" id="SSF55874">
    <property type="entry name" value="ATPase domain of HSP90 chaperone/DNA topoisomerase II/histidine kinase"/>
    <property type="match status" value="1"/>
</dbReference>
<evidence type="ECO:0000256" key="3">
    <source>
        <dbReference type="ARBA" id="ARBA00022553"/>
    </source>
</evidence>
<reference evidence="9" key="1">
    <citation type="submission" date="2016-03" db="EMBL/GenBank/DDBJ databases">
        <title>Draft genome sequence of Paenibacillus glacialis DSM 22343.</title>
        <authorList>
            <person name="Shin S.-K."/>
            <person name="Yi H."/>
        </authorList>
    </citation>
    <scope>NUCLEOTIDE SEQUENCE [LARGE SCALE GENOMIC DNA]</scope>
    <source>
        <strain evidence="9">NBRC 105008</strain>
    </source>
</reference>
<dbReference type="GO" id="GO:0000155">
    <property type="term" value="F:phosphorelay sensor kinase activity"/>
    <property type="evidence" value="ECO:0007669"/>
    <property type="project" value="TreeGrafter"/>
</dbReference>
<evidence type="ECO:0000313" key="11">
    <source>
        <dbReference type="Proteomes" id="UP000321579"/>
    </source>
</evidence>
<sequence length="353" mass="40149">MQFYQKLSSIGFLRNSYVFKFLFVAFIGIHIPLIGILFFVLFAKANFTTTSLLIFSLVMTLIATAVTLLVLKKLIQPIELASKALNEYKLKRIITDLPIHFSDEAGLLLSNIHNSILESETFMNEKQNLIYLLSHDLKTFAGNPKSLATMILETNPSNEVKELAEMICESTTEQFQYIENFIKMLKEQDEMLKTSCEVKTIDLEKIIHAVENQTIQCTHAKKIKFVEQFDLKSADLIINPELLTRVIYNLVSNAVKFSFSDSEIKIHTYSDEKCVFIKVIDQGIGFDSDDSQKIFDKFTKMSRLGTFKEASTGIGMYLCKQIIERNNGLLIASSEGKNKGAIFTIVFQKTLHN</sequence>
<reference evidence="6 11" key="4">
    <citation type="submission" date="2019-07" db="EMBL/GenBank/DDBJ databases">
        <title>Whole genome shotgun sequence of Flavobacterium glycines NBRC 105008.</title>
        <authorList>
            <person name="Hosoyama A."/>
            <person name="Uohara A."/>
            <person name="Ohji S."/>
            <person name="Ichikawa N."/>
        </authorList>
    </citation>
    <scope>NUCLEOTIDE SEQUENCE [LARGE SCALE GENOMIC DNA]</scope>
    <source>
        <strain evidence="6 11">NBRC 105008</strain>
    </source>
</reference>
<dbReference type="Proteomes" id="UP000093226">
    <property type="component" value="Unassembled WGS sequence"/>
</dbReference>
<keyword evidence="4" id="KW-0472">Membrane</keyword>
<dbReference type="Gene3D" id="3.30.565.10">
    <property type="entry name" value="Histidine kinase-like ATPase, C-terminal domain"/>
    <property type="match status" value="1"/>
</dbReference>
<dbReference type="PANTHER" id="PTHR43547">
    <property type="entry name" value="TWO-COMPONENT HISTIDINE KINASE"/>
    <property type="match status" value="1"/>
</dbReference>
<gene>
    <name evidence="7" type="ORF">FBGL_15525</name>
    <name evidence="6" type="ORF">FGL01_22750</name>
    <name evidence="8" type="ORF">SAMN05192550_2412</name>
</gene>
<evidence type="ECO:0000259" key="5">
    <source>
        <dbReference type="PROSITE" id="PS50109"/>
    </source>
</evidence>
<dbReference type="InterPro" id="IPR004358">
    <property type="entry name" value="Sig_transdc_His_kin-like_C"/>
</dbReference>
<proteinExistence type="predicted"/>
<dbReference type="PRINTS" id="PR00344">
    <property type="entry name" value="BCTRLSENSOR"/>
</dbReference>
<feature type="transmembrane region" description="Helical" evidence="4">
    <location>
        <begin position="49"/>
        <end position="71"/>
    </location>
</feature>
<dbReference type="EMBL" id="FNEO01000005">
    <property type="protein sequence ID" value="SDJ61620.1"/>
    <property type="molecule type" value="Genomic_DNA"/>
</dbReference>
<keyword evidence="7" id="KW-0808">Transferase</keyword>
<dbReference type="RefSeq" id="WP_066329995.1">
    <property type="nucleotide sequence ID" value="NZ_BJVF01000004.1"/>
</dbReference>
<evidence type="ECO:0000256" key="1">
    <source>
        <dbReference type="ARBA" id="ARBA00000085"/>
    </source>
</evidence>
<evidence type="ECO:0000256" key="2">
    <source>
        <dbReference type="ARBA" id="ARBA00012438"/>
    </source>
</evidence>
<dbReference type="OrthoDB" id="9780487at2"/>
<evidence type="ECO:0000256" key="4">
    <source>
        <dbReference type="SAM" id="Phobius"/>
    </source>
</evidence>
<comment type="catalytic activity">
    <reaction evidence="1">
        <text>ATP + protein L-histidine = ADP + protein N-phospho-L-histidine.</text>
        <dbReference type="EC" id="2.7.13.3"/>
    </reaction>
</comment>
<evidence type="ECO:0000313" key="9">
    <source>
        <dbReference type="Proteomes" id="UP000093226"/>
    </source>
</evidence>